<protein>
    <submittedName>
        <fullName evidence="1">Uncharacterized protein</fullName>
    </submittedName>
</protein>
<dbReference type="AlphaFoldDB" id="A0A9X1V8B4"/>
<keyword evidence="2" id="KW-1185">Reference proteome</keyword>
<reference evidence="1" key="1">
    <citation type="submission" date="2022-03" db="EMBL/GenBank/DDBJ databases">
        <title>Draft Genome Sequence of Firmicute Strain S0AB, a Heterotrophic Iron/Sulfur-Oxidizing Extreme Acidophile.</title>
        <authorList>
            <person name="Vergara E."/>
            <person name="Pakostova E."/>
            <person name="Johnson D.B."/>
            <person name="Holmes D.S."/>
        </authorList>
    </citation>
    <scope>NUCLEOTIDE SEQUENCE</scope>
    <source>
        <strain evidence="1">S0AB</strain>
    </source>
</reference>
<accession>A0A9X1V8B4</accession>
<comment type="caution">
    <text evidence="1">The sequence shown here is derived from an EMBL/GenBank/DDBJ whole genome shotgun (WGS) entry which is preliminary data.</text>
</comment>
<dbReference type="EMBL" id="JALBUF010000002">
    <property type="protein sequence ID" value="MCI0182972.1"/>
    <property type="molecule type" value="Genomic_DNA"/>
</dbReference>
<name>A0A9X1V8B4_9BACL</name>
<gene>
    <name evidence="1" type="ORF">MM817_01241</name>
</gene>
<dbReference type="Proteomes" id="UP001139263">
    <property type="component" value="Unassembled WGS sequence"/>
</dbReference>
<proteinExistence type="predicted"/>
<evidence type="ECO:0000313" key="2">
    <source>
        <dbReference type="Proteomes" id="UP001139263"/>
    </source>
</evidence>
<sequence>MLRTLANLSILIISTRPLKPSLFRLLCYHIKEDMRIFAGPLFIDTPMTMGAHILHQAVMACESDRQVRLTKVDGRVQYTQQARFCGRDVE</sequence>
<organism evidence="1 2">
    <name type="scientific">Sulfoacidibacillus ferrooxidans</name>
    <dbReference type="NCBI Taxonomy" id="2005001"/>
    <lineage>
        <taxon>Bacteria</taxon>
        <taxon>Bacillati</taxon>
        <taxon>Bacillota</taxon>
        <taxon>Bacilli</taxon>
        <taxon>Bacillales</taxon>
        <taxon>Alicyclobacillaceae</taxon>
        <taxon>Sulfoacidibacillus</taxon>
    </lineage>
</organism>
<evidence type="ECO:0000313" key="1">
    <source>
        <dbReference type="EMBL" id="MCI0182972.1"/>
    </source>
</evidence>